<evidence type="ECO:0000256" key="3">
    <source>
        <dbReference type="RuleBase" id="RU362073"/>
    </source>
</evidence>
<sequence>MSSILTNNSAMVALQTLKSINKNLAMTQSEISTGKSVANAKDNSAIWAISKVMESDVKGFQAVSESLSLGESTVAVARNASETVTDLLTEMKGRIVAAQEENVDRDAIQEDIVALRDQISSVVGAAQFNGLNLLDGSSTDALNILSSLDRSSDGSVSARQIVVDRENLAVTGNVSSQSLGITAAADQATANDYIQAGGDDTNFALGTDYDRDDPATATSTIADGGTLDFTFTQVAEGLSYSITIDDLNINTADGSSTLGIRTFEYVATADDSVNDVARQLGNQVQSFFDAATASGEGYSVTFDPASTGDNNVFRITNATGGGTDNILVFTEVSEGGTPGASGANGLAAVQTIDVTTDSGATNALGAIDDLIQTSIDAAASFGSAQTQIETQSDFIGKLSDSLKSGIGSLVDADMEEVSARLQALQTQQQLGVQSLSIANQAPQTILSLFR</sequence>
<reference evidence="6 7" key="1">
    <citation type="submission" date="2017-01" db="EMBL/GenBank/DDBJ databases">
        <title>Complete genome of Tateyamaria omphalii DOK1-4 isolated from seawater in Dokdo.</title>
        <authorList>
            <person name="Kim J.H."/>
            <person name="Chi W.-J."/>
        </authorList>
    </citation>
    <scope>NUCLEOTIDE SEQUENCE [LARGE SCALE GENOMIC DNA]</scope>
    <source>
        <strain evidence="6 7">DOK1-4</strain>
    </source>
</reference>
<dbReference type="GO" id="GO:0005576">
    <property type="term" value="C:extracellular region"/>
    <property type="evidence" value="ECO:0007669"/>
    <property type="project" value="UniProtKB-SubCell"/>
</dbReference>
<dbReference type="Pfam" id="PF00669">
    <property type="entry name" value="Flagellin_N"/>
    <property type="match status" value="1"/>
</dbReference>
<feature type="domain" description="Flagellin C-terminal" evidence="5">
    <location>
        <begin position="365"/>
        <end position="449"/>
    </location>
</feature>
<dbReference type="GO" id="GO:0005198">
    <property type="term" value="F:structural molecule activity"/>
    <property type="evidence" value="ECO:0007669"/>
    <property type="project" value="UniProtKB-UniRule"/>
</dbReference>
<dbReference type="PANTHER" id="PTHR42792:SF2">
    <property type="entry name" value="FLAGELLIN"/>
    <property type="match status" value="1"/>
</dbReference>
<dbReference type="EMBL" id="CP019312">
    <property type="protein sequence ID" value="APX13276.1"/>
    <property type="molecule type" value="Genomic_DNA"/>
</dbReference>
<dbReference type="SUPFAM" id="SSF64518">
    <property type="entry name" value="Phase 1 flagellin"/>
    <property type="match status" value="1"/>
</dbReference>
<dbReference type="GO" id="GO:0009288">
    <property type="term" value="C:bacterial-type flagellum"/>
    <property type="evidence" value="ECO:0007669"/>
    <property type="project" value="UniProtKB-SubCell"/>
</dbReference>
<feature type="domain" description="Flagellin N-terminal" evidence="4">
    <location>
        <begin position="4"/>
        <end position="139"/>
    </location>
</feature>
<organism evidence="6 7">
    <name type="scientific">Tateyamaria omphalii</name>
    <dbReference type="NCBI Taxonomy" id="299262"/>
    <lineage>
        <taxon>Bacteria</taxon>
        <taxon>Pseudomonadati</taxon>
        <taxon>Pseudomonadota</taxon>
        <taxon>Alphaproteobacteria</taxon>
        <taxon>Rhodobacterales</taxon>
        <taxon>Roseobacteraceae</taxon>
        <taxon>Tateyamaria</taxon>
    </lineage>
</organism>
<comment type="function">
    <text evidence="3">Flagellin is the subunit protein which polymerizes to form the filaments of bacterial flagella.</text>
</comment>
<dbReference type="STRING" id="299262.BWR18_17500"/>
<dbReference type="Proteomes" id="UP000186336">
    <property type="component" value="Chromosome"/>
</dbReference>
<dbReference type="KEGG" id="tom:BWR18_17500"/>
<evidence type="ECO:0000313" key="7">
    <source>
        <dbReference type="Proteomes" id="UP000186336"/>
    </source>
</evidence>
<dbReference type="InterPro" id="IPR001492">
    <property type="entry name" value="Flagellin"/>
</dbReference>
<evidence type="ECO:0000259" key="5">
    <source>
        <dbReference type="Pfam" id="PF00700"/>
    </source>
</evidence>
<dbReference type="AlphaFoldDB" id="A0A1P8MYW3"/>
<dbReference type="InterPro" id="IPR001029">
    <property type="entry name" value="Flagellin_N"/>
</dbReference>
<evidence type="ECO:0000313" key="6">
    <source>
        <dbReference type="EMBL" id="APX13276.1"/>
    </source>
</evidence>
<keyword evidence="2 3" id="KW-0975">Bacterial flagellum</keyword>
<gene>
    <name evidence="6" type="ORF">BWR18_17500</name>
</gene>
<dbReference type="Pfam" id="PF00700">
    <property type="entry name" value="Flagellin_C"/>
    <property type="match status" value="1"/>
</dbReference>
<comment type="similarity">
    <text evidence="1 3">Belongs to the bacterial flagellin family.</text>
</comment>
<dbReference type="OrthoDB" id="8328560at2"/>
<dbReference type="RefSeq" id="WP_076629710.1">
    <property type="nucleotide sequence ID" value="NZ_CP019312.1"/>
</dbReference>
<comment type="subcellular location">
    <subcellularLocation>
        <location evidence="3">Secreted</location>
    </subcellularLocation>
    <subcellularLocation>
        <location evidence="3">Bacterial flagellum</location>
    </subcellularLocation>
</comment>
<evidence type="ECO:0000256" key="2">
    <source>
        <dbReference type="ARBA" id="ARBA00023143"/>
    </source>
</evidence>
<evidence type="ECO:0000256" key="1">
    <source>
        <dbReference type="ARBA" id="ARBA00005709"/>
    </source>
</evidence>
<accession>A0A1P8MYW3</accession>
<dbReference type="Gene3D" id="1.20.1330.10">
    <property type="entry name" value="f41 fragment of flagellin, N-terminal domain"/>
    <property type="match status" value="2"/>
</dbReference>
<dbReference type="InterPro" id="IPR046358">
    <property type="entry name" value="Flagellin_C"/>
</dbReference>
<keyword evidence="3" id="KW-0964">Secreted</keyword>
<protein>
    <recommendedName>
        <fullName evidence="3">Flagellin</fullName>
    </recommendedName>
</protein>
<evidence type="ECO:0000259" key="4">
    <source>
        <dbReference type="Pfam" id="PF00669"/>
    </source>
</evidence>
<name>A0A1P8MYW3_9RHOB</name>
<keyword evidence="7" id="KW-1185">Reference proteome</keyword>
<proteinExistence type="inferred from homology"/>
<dbReference type="PANTHER" id="PTHR42792">
    <property type="entry name" value="FLAGELLIN"/>
    <property type="match status" value="1"/>
</dbReference>